<proteinExistence type="predicted"/>
<keyword evidence="2" id="KW-0067">ATP-binding</keyword>
<evidence type="ECO:0000313" key="7">
    <source>
        <dbReference type="Proteomes" id="UP001329505"/>
    </source>
</evidence>
<dbReference type="InterPro" id="IPR010488">
    <property type="entry name" value="Zeta_toxin_domain"/>
</dbReference>
<accession>A0A1H9E673</accession>
<dbReference type="EMBL" id="FOEQ01000002">
    <property type="protein sequence ID" value="SEQ21112.1"/>
    <property type="molecule type" value="Genomic_DNA"/>
</dbReference>
<protein>
    <submittedName>
        <fullName evidence="5">Predicted ABC-type ATPase</fullName>
    </submittedName>
    <submittedName>
        <fullName evidence="4">Zeta toxin family protein</fullName>
    </submittedName>
</protein>
<evidence type="ECO:0000313" key="4">
    <source>
        <dbReference type="EMBL" id="MEE1882707.1"/>
    </source>
</evidence>
<keyword evidence="1" id="KW-0547">Nucleotide-binding</keyword>
<feature type="domain" description="Zeta toxin" evidence="3">
    <location>
        <begin position="97"/>
        <end position="217"/>
    </location>
</feature>
<dbReference type="PANTHER" id="PTHR39206">
    <property type="entry name" value="SLL8004 PROTEIN"/>
    <property type="match status" value="1"/>
</dbReference>
<dbReference type="AlphaFoldDB" id="A0A1H9E673"/>
<keyword evidence="7" id="KW-1185">Reference proteome</keyword>
<dbReference type="Pfam" id="PF06414">
    <property type="entry name" value="Zeta_toxin"/>
    <property type="match status" value="1"/>
</dbReference>
<dbReference type="Proteomes" id="UP000199221">
    <property type="component" value="Unassembled WGS sequence"/>
</dbReference>
<dbReference type="Gene3D" id="3.40.50.300">
    <property type="entry name" value="P-loop containing nucleotide triphosphate hydrolases"/>
    <property type="match status" value="1"/>
</dbReference>
<dbReference type="EMBL" id="JAZDQQ010000021">
    <property type="protein sequence ID" value="MEE1882707.1"/>
    <property type="molecule type" value="Genomic_DNA"/>
</dbReference>
<dbReference type="GO" id="GO:0005524">
    <property type="term" value="F:ATP binding"/>
    <property type="evidence" value="ECO:0007669"/>
    <property type="project" value="UniProtKB-KW"/>
</dbReference>
<evidence type="ECO:0000259" key="3">
    <source>
        <dbReference type="Pfam" id="PF06414"/>
    </source>
</evidence>
<evidence type="ECO:0000256" key="2">
    <source>
        <dbReference type="ARBA" id="ARBA00022840"/>
    </source>
</evidence>
<gene>
    <name evidence="5" type="ORF">SAMN05216230_102185</name>
    <name evidence="4" type="ORF">V0R55_21295</name>
</gene>
<dbReference type="InterPro" id="IPR027417">
    <property type="entry name" value="P-loop_NTPase"/>
</dbReference>
<reference evidence="5 6" key="1">
    <citation type="submission" date="2016-10" db="EMBL/GenBank/DDBJ databases">
        <authorList>
            <person name="de Groot N.N."/>
        </authorList>
    </citation>
    <scope>NUCLEOTIDE SEQUENCE [LARGE SCALE GENOMIC DNA]</scope>
    <source>
        <strain evidence="5 6">LMG 27941</strain>
    </source>
</reference>
<reference evidence="4 7" key="2">
    <citation type="submission" date="2024-01" db="EMBL/GenBank/DDBJ databases">
        <title>Unpublished Manusciprt.</title>
        <authorList>
            <person name="Duman M."/>
            <person name="Valdes E.G."/>
            <person name="Ajmi N."/>
            <person name="Altun S."/>
            <person name="Saticioglu I.B."/>
        </authorList>
    </citation>
    <scope>NUCLEOTIDE SEQUENCE [LARGE SCALE GENOMIC DNA]</scope>
    <source>
        <strain evidence="4 7">139P</strain>
    </source>
</reference>
<dbReference type="RefSeq" id="WP_094010470.1">
    <property type="nucleotide sequence ID" value="NZ_FOEQ01000002.1"/>
</dbReference>
<sequence>MTRRPAGVPRLRVFAGPNGSGKSTIKASLPAALTRLFVNADELEQEAKDSGFVDLAPFGIQAAQAELLTFHLDHHLIASRQLAMHARQLQVLDNRIDYRAVPVDSYFASVIADFIRQRLLEAKQSFTFESVMSHPSKIEFMRLAQTQGYRTYLYFVSTENPRINIERVAIRVRAGGHPVRDDLVRSRYERSLDLLPEAIAASHRAYVFDNSGQSAVWLAEITDGVQLEYRNEDIPDWFFEAYVDEVEQPAET</sequence>
<dbReference type="SUPFAM" id="SSF52540">
    <property type="entry name" value="P-loop containing nucleoside triphosphate hydrolases"/>
    <property type="match status" value="1"/>
</dbReference>
<name>A0A1H9E673_9PSED</name>
<organism evidence="5 6">
    <name type="scientific">Pseudomonas soli</name>
    <dbReference type="NCBI Taxonomy" id="1306993"/>
    <lineage>
        <taxon>Bacteria</taxon>
        <taxon>Pseudomonadati</taxon>
        <taxon>Pseudomonadota</taxon>
        <taxon>Gammaproteobacteria</taxon>
        <taxon>Pseudomonadales</taxon>
        <taxon>Pseudomonadaceae</taxon>
        <taxon>Pseudomonas</taxon>
    </lineage>
</organism>
<dbReference type="GO" id="GO:0016301">
    <property type="term" value="F:kinase activity"/>
    <property type="evidence" value="ECO:0007669"/>
    <property type="project" value="InterPro"/>
</dbReference>
<evidence type="ECO:0000256" key="1">
    <source>
        <dbReference type="ARBA" id="ARBA00022741"/>
    </source>
</evidence>
<dbReference type="PANTHER" id="PTHR39206:SF1">
    <property type="entry name" value="SLL8004 PROTEIN"/>
    <property type="match status" value="1"/>
</dbReference>
<evidence type="ECO:0000313" key="5">
    <source>
        <dbReference type="EMBL" id="SEQ21112.1"/>
    </source>
</evidence>
<dbReference type="Proteomes" id="UP001329505">
    <property type="component" value="Unassembled WGS sequence"/>
</dbReference>
<evidence type="ECO:0000313" key="6">
    <source>
        <dbReference type="Proteomes" id="UP000199221"/>
    </source>
</evidence>